<reference evidence="2 3" key="1">
    <citation type="journal article" date="2019" name="Sci. Rep.">
        <title>A high-quality genome of Eragrostis curvula grass provides insights into Poaceae evolution and supports new strategies to enhance forage quality.</title>
        <authorList>
            <person name="Carballo J."/>
            <person name="Santos B.A.C.M."/>
            <person name="Zappacosta D."/>
            <person name="Garbus I."/>
            <person name="Selva J.P."/>
            <person name="Gallo C.A."/>
            <person name="Diaz A."/>
            <person name="Albertini E."/>
            <person name="Caccamo M."/>
            <person name="Echenique V."/>
        </authorList>
    </citation>
    <scope>NUCLEOTIDE SEQUENCE [LARGE SCALE GENOMIC DNA]</scope>
    <source>
        <strain evidence="3">cv. Victoria</strain>
        <tissue evidence="2">Leaf</tissue>
    </source>
</reference>
<dbReference type="Gramene" id="TVU10760">
    <property type="protein sequence ID" value="TVU10760"/>
    <property type="gene ID" value="EJB05_44306"/>
</dbReference>
<evidence type="ECO:0000259" key="1">
    <source>
        <dbReference type="PROSITE" id="PS50181"/>
    </source>
</evidence>
<feature type="domain" description="F-box" evidence="1">
    <location>
        <begin position="32"/>
        <end position="80"/>
    </location>
</feature>
<keyword evidence="3" id="KW-1185">Reference proteome</keyword>
<dbReference type="Gene3D" id="3.80.10.10">
    <property type="entry name" value="Ribonuclease Inhibitor"/>
    <property type="match status" value="1"/>
</dbReference>
<sequence length="537" mass="62024">MASWTILAAAEAALARRRRLRRQQRSLESVPTRDWTGLPPELISSIFHRLGPVEIMLGADKVCRSWRRAAREEPELWRRIDMCGHDGLGDRGLANLGEMAADALVRSQGQCEAFWGEGTGLGDNFLRGLADKAPLLKSLILIRCGEVSHLGFGEAVKRFPLLEELEFSKCRHVDILQALKDVAMACPRLKHLRLIDTFYMFLECYWDLLGDREAMAIATMHELRSLQIIYNDITNQGLEAIIENCPLLESLDIQKCRKIIIDDALRPMCARIKNMKLLVCDRNAKDYFRGYEAACSPTIDCSTCASHFQHGFEDKNYRRQWSISEANDKEDMVIDIVRDLHSLKLYLKDLTTQGLRAILEKCPHLESDDILQCRNIVMNNARGGEKYPLWRITTTRLLNTDNYGCCSGFYRINPEGLNKRNCRNTILENALGDTYSPSSLRKKVKNYRRKTKSLTAEQFKNNFYSMEFDREELQHDGRDIGEYSTCLMIEYLNWKVLDSDAHSDYYYPSYGLDSIDETGFDVYDKMLHKRLRRYLKM</sequence>
<dbReference type="PROSITE" id="PS50181">
    <property type="entry name" value="FBOX"/>
    <property type="match status" value="1"/>
</dbReference>
<evidence type="ECO:0000313" key="3">
    <source>
        <dbReference type="Proteomes" id="UP000324897"/>
    </source>
</evidence>
<proteinExistence type="predicted"/>
<dbReference type="InterPro" id="IPR032675">
    <property type="entry name" value="LRR_dom_sf"/>
</dbReference>
<dbReference type="EMBL" id="RWGY01000039">
    <property type="protein sequence ID" value="TVU10760.1"/>
    <property type="molecule type" value="Genomic_DNA"/>
</dbReference>
<dbReference type="OrthoDB" id="2095648at2759"/>
<dbReference type="AlphaFoldDB" id="A0A5J9THB2"/>
<gene>
    <name evidence="2" type="ORF">EJB05_44306</name>
</gene>
<organism evidence="2 3">
    <name type="scientific">Eragrostis curvula</name>
    <name type="common">weeping love grass</name>
    <dbReference type="NCBI Taxonomy" id="38414"/>
    <lineage>
        <taxon>Eukaryota</taxon>
        <taxon>Viridiplantae</taxon>
        <taxon>Streptophyta</taxon>
        <taxon>Embryophyta</taxon>
        <taxon>Tracheophyta</taxon>
        <taxon>Spermatophyta</taxon>
        <taxon>Magnoliopsida</taxon>
        <taxon>Liliopsida</taxon>
        <taxon>Poales</taxon>
        <taxon>Poaceae</taxon>
        <taxon>PACMAD clade</taxon>
        <taxon>Chloridoideae</taxon>
        <taxon>Eragrostideae</taxon>
        <taxon>Eragrostidinae</taxon>
        <taxon>Eragrostis</taxon>
    </lineage>
</organism>
<dbReference type="FunFam" id="1.20.1280.50:FF:000037">
    <property type="entry name" value="F-box protein SKIP19"/>
    <property type="match status" value="1"/>
</dbReference>
<dbReference type="SUPFAM" id="SSF52047">
    <property type="entry name" value="RNI-like"/>
    <property type="match status" value="1"/>
</dbReference>
<name>A0A5J9THB2_9POAL</name>
<dbReference type="PANTHER" id="PTHR38926">
    <property type="entry name" value="F-BOX DOMAIN CONTAINING PROTEIN, EXPRESSED"/>
    <property type="match status" value="1"/>
</dbReference>
<evidence type="ECO:0000313" key="2">
    <source>
        <dbReference type="EMBL" id="TVU10760.1"/>
    </source>
</evidence>
<dbReference type="PANTHER" id="PTHR38926:SF2">
    <property type="entry name" value="F-BOX_LRR-REPEAT PROTEIN 21-RELATED"/>
    <property type="match status" value="1"/>
</dbReference>
<accession>A0A5J9THB2</accession>
<feature type="non-terminal residue" evidence="2">
    <location>
        <position position="1"/>
    </location>
</feature>
<dbReference type="InterPro" id="IPR001810">
    <property type="entry name" value="F-box_dom"/>
</dbReference>
<dbReference type="SUPFAM" id="SSF81383">
    <property type="entry name" value="F-box domain"/>
    <property type="match status" value="1"/>
</dbReference>
<dbReference type="Gene3D" id="1.20.1280.50">
    <property type="match status" value="1"/>
</dbReference>
<dbReference type="CDD" id="cd22164">
    <property type="entry name" value="F-box_AtSKIP19-like"/>
    <property type="match status" value="1"/>
</dbReference>
<dbReference type="Proteomes" id="UP000324897">
    <property type="component" value="Chromosome 3"/>
</dbReference>
<comment type="caution">
    <text evidence="2">The sequence shown here is derived from an EMBL/GenBank/DDBJ whole genome shotgun (WGS) entry which is preliminary data.</text>
</comment>
<dbReference type="Pfam" id="PF12937">
    <property type="entry name" value="F-box-like"/>
    <property type="match status" value="1"/>
</dbReference>
<dbReference type="InterPro" id="IPR036047">
    <property type="entry name" value="F-box-like_dom_sf"/>
</dbReference>
<protein>
    <recommendedName>
        <fullName evidence="1">F-box domain-containing protein</fullName>
    </recommendedName>
</protein>